<reference evidence="2 3" key="1">
    <citation type="submission" date="2015-08" db="EMBL/GenBank/DDBJ databases">
        <title>Next Generation Sequencing and Analysis of the Genome of Puccinia sorghi L Schw, the Causal Agent of Maize Common Rust.</title>
        <authorList>
            <person name="Rochi L."/>
            <person name="Burguener G."/>
            <person name="Darino M."/>
            <person name="Turjanski A."/>
            <person name="Kreff E."/>
            <person name="Dieguez M.J."/>
            <person name="Sacco F."/>
        </authorList>
    </citation>
    <scope>NUCLEOTIDE SEQUENCE [LARGE SCALE GENOMIC DNA]</scope>
    <source>
        <strain evidence="2 3">RO10H11247</strain>
    </source>
</reference>
<evidence type="ECO:0000313" key="2">
    <source>
        <dbReference type="EMBL" id="KNZ61900.1"/>
    </source>
</evidence>
<proteinExistence type="predicted"/>
<evidence type="ECO:0000313" key="3">
    <source>
        <dbReference type="Proteomes" id="UP000037035"/>
    </source>
</evidence>
<keyword evidence="3" id="KW-1185">Reference proteome</keyword>
<dbReference type="Proteomes" id="UP000037035">
    <property type="component" value="Unassembled WGS sequence"/>
</dbReference>
<evidence type="ECO:0000256" key="1">
    <source>
        <dbReference type="SAM" id="MobiDB-lite"/>
    </source>
</evidence>
<sequence>LCPNLKIPHPSHYNWAQLLPTAELFPTKPMTTSPPASHYSKQTIKLSELQEELKEFLQRSQDSMKCQFDKHIRMILYWKIGDNVNSENHSKDPKIRIRSPNYPRLPPCSMA</sequence>
<protein>
    <submittedName>
        <fullName evidence="2">Uncharacterized protein</fullName>
    </submittedName>
</protein>
<dbReference type="EMBL" id="LAVV01003782">
    <property type="protein sequence ID" value="KNZ61900.1"/>
    <property type="molecule type" value="Genomic_DNA"/>
</dbReference>
<feature type="non-terminal residue" evidence="2">
    <location>
        <position position="1"/>
    </location>
</feature>
<accession>A0A0L6VP24</accession>
<dbReference type="AlphaFoldDB" id="A0A0L6VP24"/>
<feature type="region of interest" description="Disordered" evidence="1">
    <location>
        <begin position="87"/>
        <end position="111"/>
    </location>
</feature>
<dbReference type="VEuPathDB" id="FungiDB:VP01_13404g1"/>
<gene>
    <name evidence="2" type="ORF">VP01_13404g1</name>
</gene>
<comment type="caution">
    <text evidence="2">The sequence shown here is derived from an EMBL/GenBank/DDBJ whole genome shotgun (WGS) entry which is preliminary data.</text>
</comment>
<organism evidence="2 3">
    <name type="scientific">Puccinia sorghi</name>
    <dbReference type="NCBI Taxonomy" id="27349"/>
    <lineage>
        <taxon>Eukaryota</taxon>
        <taxon>Fungi</taxon>
        <taxon>Dikarya</taxon>
        <taxon>Basidiomycota</taxon>
        <taxon>Pucciniomycotina</taxon>
        <taxon>Pucciniomycetes</taxon>
        <taxon>Pucciniales</taxon>
        <taxon>Pucciniaceae</taxon>
        <taxon>Puccinia</taxon>
    </lineage>
</organism>
<name>A0A0L6VP24_9BASI</name>